<evidence type="ECO:0000256" key="5">
    <source>
        <dbReference type="ARBA" id="ARBA00023004"/>
    </source>
</evidence>
<evidence type="ECO:0000256" key="1">
    <source>
        <dbReference type="ARBA" id="ARBA00022448"/>
    </source>
</evidence>
<protein>
    <submittedName>
        <fullName evidence="9">C-type cytochrome</fullName>
    </submittedName>
</protein>
<comment type="caution">
    <text evidence="9">The sequence shown here is derived from an EMBL/GenBank/DDBJ whole genome shotgun (WGS) entry which is preliminary data.</text>
</comment>
<dbReference type="RefSeq" id="WP_190421919.1">
    <property type="nucleotide sequence ID" value="NZ_JAAOCA010000018.1"/>
</dbReference>
<sequence length="117" mass="12945">MSRYWLALLITCASLDAWAQVDGRSVFVRCQACHSLDGEGGGIGPDLHGVLNSRAAARQGFRYSNALLKSNIVWTRENLFEFLQDPQAKVPGNRMAFSGLDTDEETQAVIDYLKGEH</sequence>
<proteinExistence type="predicted"/>
<dbReference type="InterPro" id="IPR002327">
    <property type="entry name" value="Cyt_c_1A/1B"/>
</dbReference>
<evidence type="ECO:0000256" key="7">
    <source>
        <dbReference type="SAM" id="SignalP"/>
    </source>
</evidence>
<dbReference type="SUPFAM" id="SSF46626">
    <property type="entry name" value="Cytochrome c"/>
    <property type="match status" value="1"/>
</dbReference>
<accession>A0ABR7Z3R4</accession>
<evidence type="ECO:0000313" key="9">
    <source>
        <dbReference type="EMBL" id="MBD1599988.1"/>
    </source>
</evidence>
<keyword evidence="7" id="KW-0732">Signal</keyword>
<feature type="chain" id="PRO_5045558844" evidence="7">
    <location>
        <begin position="20"/>
        <end position="117"/>
    </location>
</feature>
<keyword evidence="1" id="KW-0813">Transport</keyword>
<keyword evidence="4" id="KW-0249">Electron transport</keyword>
<dbReference type="InterPro" id="IPR036909">
    <property type="entry name" value="Cyt_c-like_dom_sf"/>
</dbReference>
<organism evidence="9 10">
    <name type="scientific">Pseudomonas typographi</name>
    <dbReference type="NCBI Taxonomy" id="2715964"/>
    <lineage>
        <taxon>Bacteria</taxon>
        <taxon>Pseudomonadati</taxon>
        <taxon>Pseudomonadota</taxon>
        <taxon>Gammaproteobacteria</taxon>
        <taxon>Pseudomonadales</taxon>
        <taxon>Pseudomonadaceae</taxon>
        <taxon>Pseudomonas</taxon>
    </lineage>
</organism>
<evidence type="ECO:0000256" key="6">
    <source>
        <dbReference type="PROSITE-ProRule" id="PRU00433"/>
    </source>
</evidence>
<dbReference type="PANTHER" id="PTHR11961">
    <property type="entry name" value="CYTOCHROME C"/>
    <property type="match status" value="1"/>
</dbReference>
<dbReference type="PROSITE" id="PS51007">
    <property type="entry name" value="CYTC"/>
    <property type="match status" value="1"/>
</dbReference>
<name>A0ABR7Z3R4_9PSED</name>
<keyword evidence="2 6" id="KW-0349">Heme</keyword>
<evidence type="ECO:0000256" key="3">
    <source>
        <dbReference type="ARBA" id="ARBA00022723"/>
    </source>
</evidence>
<evidence type="ECO:0000313" key="10">
    <source>
        <dbReference type="Proteomes" id="UP000805841"/>
    </source>
</evidence>
<keyword evidence="5 6" id="KW-0408">Iron</keyword>
<keyword evidence="10" id="KW-1185">Reference proteome</keyword>
<evidence type="ECO:0000259" key="8">
    <source>
        <dbReference type="PROSITE" id="PS51007"/>
    </source>
</evidence>
<evidence type="ECO:0000256" key="2">
    <source>
        <dbReference type="ARBA" id="ARBA00022617"/>
    </source>
</evidence>
<gene>
    <name evidence="9" type="ORF">HAQ05_14925</name>
</gene>
<dbReference type="Proteomes" id="UP000805841">
    <property type="component" value="Unassembled WGS sequence"/>
</dbReference>
<keyword evidence="3 6" id="KW-0479">Metal-binding</keyword>
<dbReference type="EMBL" id="JAAOCA010000018">
    <property type="protein sequence ID" value="MBD1599988.1"/>
    <property type="molecule type" value="Genomic_DNA"/>
</dbReference>
<reference evidence="9 10" key="1">
    <citation type="journal article" date="2020" name="Insects">
        <title>Bacteria Belonging to Pseudomonas typographi sp. nov. from the Bark Beetle Ips typographus Have Genomic Potential to Aid in the Host Ecology.</title>
        <authorList>
            <person name="Peral-Aranega E."/>
            <person name="Saati-Santamaria Z."/>
            <person name="Kolarik M."/>
            <person name="Rivas R."/>
            <person name="Garcia-Fraile P."/>
        </authorList>
    </citation>
    <scope>NUCLEOTIDE SEQUENCE [LARGE SCALE GENOMIC DNA]</scope>
    <source>
        <strain evidence="9 10">CA3A</strain>
    </source>
</reference>
<dbReference type="InterPro" id="IPR009056">
    <property type="entry name" value="Cyt_c-like_dom"/>
</dbReference>
<dbReference type="Gene3D" id="1.10.760.10">
    <property type="entry name" value="Cytochrome c-like domain"/>
    <property type="match status" value="1"/>
</dbReference>
<dbReference type="PRINTS" id="PR00604">
    <property type="entry name" value="CYTCHRMECIAB"/>
</dbReference>
<dbReference type="Pfam" id="PF00034">
    <property type="entry name" value="Cytochrom_C"/>
    <property type="match status" value="1"/>
</dbReference>
<feature type="signal peptide" evidence="7">
    <location>
        <begin position="1"/>
        <end position="19"/>
    </location>
</feature>
<evidence type="ECO:0000256" key="4">
    <source>
        <dbReference type="ARBA" id="ARBA00022982"/>
    </source>
</evidence>
<feature type="domain" description="Cytochrome c" evidence="8">
    <location>
        <begin position="18"/>
        <end position="117"/>
    </location>
</feature>